<evidence type="ECO:0000313" key="4">
    <source>
        <dbReference type="Proteomes" id="UP001194696"/>
    </source>
</evidence>
<dbReference type="EMBL" id="JAAAIM010000071">
    <property type="protein sequence ID" value="KAG0295890.1"/>
    <property type="molecule type" value="Genomic_DNA"/>
</dbReference>
<feature type="repeat" description="FG-GAP" evidence="1">
    <location>
        <begin position="819"/>
        <end position="874"/>
    </location>
</feature>
<dbReference type="InterPro" id="IPR028994">
    <property type="entry name" value="Integrin_alpha_N"/>
</dbReference>
<organism evidence="3 4">
    <name type="scientific">Linnemannia gamsii</name>
    <dbReference type="NCBI Taxonomy" id="64522"/>
    <lineage>
        <taxon>Eukaryota</taxon>
        <taxon>Fungi</taxon>
        <taxon>Fungi incertae sedis</taxon>
        <taxon>Mucoromycota</taxon>
        <taxon>Mortierellomycotina</taxon>
        <taxon>Mortierellomycetes</taxon>
        <taxon>Mortierellales</taxon>
        <taxon>Mortierellaceae</taxon>
        <taxon>Linnemannia</taxon>
    </lineage>
</organism>
<dbReference type="Proteomes" id="UP001194696">
    <property type="component" value="Unassembled WGS sequence"/>
</dbReference>
<evidence type="ECO:0000259" key="2">
    <source>
        <dbReference type="Pfam" id="PF04965"/>
    </source>
</evidence>
<sequence length="2428" mass="269089">MFSTQPGERIMRREFGCDLQSAVFENISEDLLADISAKINDSILRDEPRRGPDNWTAGSWRWPKEPIHMSRIIVVDGDSLQFDPMFGNRQVTPTGPAMIRGSGKATINQRRICVLGDEKKVQVPAQYVIPGYTPGMGMLTIAALAANQQAPRCTGATAILLKGQQFIARFTPTQPAMSTATPPTPDAPAPSMGKGRFITTQTFAQAGTLLSRLRQLQAYCRLIPFGQQLPPSWAEIMFANKERLEEPLDLDKLLDPGKLAWLYQNPDQANGRMAPHQAFLLAFLRMQETPRDLLNQLPAAHRQLYYRGLLGLKERPAVADQVAVSFRLNETTPELYLPAGTLLDAGQDSQGNPARYSLQESLLANHAQWTDLRWCRSADSGSAEFCHIAYDRDNGVPWPQQGIRLFEPGAEDVPLETGRVVSSAVLAMSGGIREITVTLEQAVDATTISAEISSDSVWLRLDASTTKADPTTELMFSLGADAGPVTPAPGLDGFHELTPLLKLYRCDGGRVPTVTSLSVDVKNLPDVFFSTDDGSASIDGRSYPFGNEPILGVGLNLVAADWYGKPGKITVSLQPEWMDLPPGSFVDWYKEYKAATPEGTAIITNDDVFKVQAAIGSRGGVEKLDGDLASLFEKNPKPARAKVSSMASPSVDHTIQIQLPGLIGNMADSKDPQDWPSWLRLELAGQNFQHAHYWRVLASQKADEDPIQINAPYTPQWKRLQVGYSCIDATPKKQYVLAPFGYAVNAPHVQIVDEEYRWCEEDFRPQDALSGKDYGRVVCVSADGSVLAVGAPDAKVEDTLLAGAVYLYRFNGQHWLPWQTISAQEKKAGSKFGAALSLSADGRVLVVGAPQYGDAEAKTGAVYMFRRNTDQWQEEEVTHGEENGDQFGGAISLSADGSVLAVGASGAKNGTANHGAIYLFRHTEPEWRQEAKLTEDRYAGNLGRSVSLSADGTVLAAGAPSMVYENKGRVLVFRYNVAAWSTPGTHIARPGGDKNYVDFGWSVSLTADGGTLAIGCRRDVYDGGAPGRVYLFDYKEGKWPYSNVELKPNPPVGSTHFSSSLSFSGDGLSLAVGAPTQNTVATSAAYLFKKEKDKWVERIKVDYAGQPANAWLGTSVSLSANGDVFAMGAVATNANTTNGFVRVSEAKTERPELYLGFRNVSPKEDLSLHWQLQSPRPLDISWQYLRRDNFWTALDASVTDHTDRLFRSGLWFATVPQDAATDAPMMPSGRVWLRALMAPVRHNQADAPSSVATSNYPWLHGLHTNGGMAVRVNEEAPDALVFDGPLAPGSITQPLQAIEGLESIDQPWPSQGGRAPESGVEFTQRVAKQLDHRGRALTWRDMKTLLLVRYPEIYDVLPVFLSAGQTQAWGRRQRMLVIPVNGQMDNADPLCPAFNPARLTEMAQYLRERASPWLELELLNPVYRKISVNYQVVFTAGVNAAYGDKQLQLALARHYMPWTYDQTSAIHPGDHLDYYGMVKFIQQLPFVDSVKALTLNGKPGNIQSGEDELRARIHFDTLLAQALQAVENYAGKRWTDTAEHDPGITLLQAFCYATSDVAYRHTLPLVDLLTPESREGQDGIFPAAFGPHQALTCGPITEDDYRRAILDLHSSDPSDATLGGEGNFFFRNVQLRRESESEQSSYFYDVKEREFLFQRVKDDSALQSLSVSGTYHLYLELNRKVEKAAAEFALNGFLTAHRNLCEQVRTQTWLKPTPLDLHIVIELDDDCTEPARILAQIFLLTEALIRPQAVRYRATELAAQGLDNETIYQGPRLRHGWIPTLPAALDYASAQTLNISRLAHDFIAIDGVKTIQHLSFHATEVKWEISVPQGEYLLPWGENPYATLARGEVVKLLKRGQQLTVTAADIEAEIEIHEPELINEADVVLGFGRWRKPGRYYYASQRLPPCYGLLEEDWTPEQKQLHQFLLPFEQQLANSCDQLARLPELLSFQRAEDNLVWGGQWPLPEESVAQAVHTSYADKLTEFNDDFQINADKELDIVDYLLSYFGSGRSARTLWLEPSDAKTFLQVQKKFLGQHSELAYRRASLRVDEVSALQRRIAARLGIGPEMFDDPENIKNLPFYIVEHRALLPVEPNAKYNGKQPLSKAEMESLGSSKLVITVAEDISDLKFGQLVDLVILDEENEDYLVISSIMITAVKDHQFILDSSDHTQLASKLPQVLDASKNNKLRWKNCNVWLNDMLYDLTYAPSQNGVETGQKRLVSTPFPVTLRVGDQISIKQMISAKKLKPATNEPILAQVVSVDTVQGSFIVMPIEDKPLPVPTDKLKYQWHIMHEMIEDRFSFVASVVFDRKLLEDEVVIEPAVKAAWFAQVVREEMPAHIFTQVHWMAEFEKFAGAYQVWQNGGATLGDLAYKLLSMLSLGQLPGAAEGINAAVIADDGQRTEVMGPGGDQWNTDVIVRDGLFYIPPNAS</sequence>
<dbReference type="InterPro" id="IPR007048">
    <property type="entry name" value="IraD/Gp25-like"/>
</dbReference>
<evidence type="ECO:0000256" key="1">
    <source>
        <dbReference type="PROSITE-ProRule" id="PRU00803"/>
    </source>
</evidence>
<dbReference type="SMART" id="SM00191">
    <property type="entry name" value="Int_alpha"/>
    <property type="match status" value="5"/>
</dbReference>
<name>A0ABQ7KDJ0_9FUNG</name>
<protein>
    <recommendedName>
        <fullName evidence="2">IraD/Gp25-like domain-containing protein</fullName>
    </recommendedName>
</protein>
<dbReference type="InterPro" id="IPR013519">
    <property type="entry name" value="Int_alpha_beta-p"/>
</dbReference>
<dbReference type="PANTHER" id="PTHR36220">
    <property type="entry name" value="UNNAMED PRODUCT"/>
    <property type="match status" value="1"/>
</dbReference>
<evidence type="ECO:0000313" key="3">
    <source>
        <dbReference type="EMBL" id="KAG0295890.1"/>
    </source>
</evidence>
<feature type="domain" description="IraD/Gp25-like" evidence="2">
    <location>
        <begin position="1"/>
        <end position="49"/>
    </location>
</feature>
<dbReference type="PANTHER" id="PTHR36220:SF1">
    <property type="entry name" value="GAMMA TUBULIN COMPLEX COMPONENT C-TERMINAL DOMAIN-CONTAINING PROTEIN"/>
    <property type="match status" value="1"/>
</dbReference>
<dbReference type="Pfam" id="PF04965">
    <property type="entry name" value="GPW_gp25"/>
    <property type="match status" value="1"/>
</dbReference>
<proteinExistence type="predicted"/>
<accession>A0ABQ7KDJ0</accession>
<comment type="caution">
    <text evidence="3">The sequence shown here is derived from an EMBL/GenBank/DDBJ whole genome shotgun (WGS) entry which is preliminary data.</text>
</comment>
<reference evidence="3 4" key="1">
    <citation type="journal article" date="2020" name="Fungal Divers.">
        <title>Resolving the Mortierellaceae phylogeny through synthesis of multi-gene phylogenetics and phylogenomics.</title>
        <authorList>
            <person name="Vandepol N."/>
            <person name="Liber J."/>
            <person name="Desiro A."/>
            <person name="Na H."/>
            <person name="Kennedy M."/>
            <person name="Barry K."/>
            <person name="Grigoriev I.V."/>
            <person name="Miller A.N."/>
            <person name="O'Donnell K."/>
            <person name="Stajich J.E."/>
            <person name="Bonito G."/>
        </authorList>
    </citation>
    <scope>NUCLEOTIDE SEQUENCE [LARGE SCALE GENOMIC DNA]</scope>
    <source>
        <strain evidence="3 4">AD045</strain>
    </source>
</reference>
<gene>
    <name evidence="3" type="ORF">BGZ96_010691</name>
</gene>
<dbReference type="Gene3D" id="3.10.450.40">
    <property type="match status" value="1"/>
</dbReference>
<dbReference type="SUPFAM" id="SSF82171">
    <property type="entry name" value="DPP6 N-terminal domain-like"/>
    <property type="match status" value="1"/>
</dbReference>
<dbReference type="Gene3D" id="2.130.10.130">
    <property type="entry name" value="Integrin alpha, N-terminal"/>
    <property type="match status" value="3"/>
</dbReference>
<dbReference type="SUPFAM" id="SSF160719">
    <property type="entry name" value="gpW/gp25-like"/>
    <property type="match status" value="1"/>
</dbReference>
<keyword evidence="4" id="KW-1185">Reference proteome</keyword>
<dbReference type="InterPro" id="IPR045362">
    <property type="entry name" value="CIS_spike_tip"/>
</dbReference>
<dbReference type="PROSITE" id="PS51470">
    <property type="entry name" value="FG_GAP"/>
    <property type="match status" value="1"/>
</dbReference>
<dbReference type="Pfam" id="PF19267">
    <property type="entry name" value="CIS_spike_tip"/>
    <property type="match status" value="1"/>
</dbReference>